<sequence>MPYEGTRSTSFGPLASPVSIRPHVKEQTGPPRPRRVLQAGRDEGHLSGCSLAPCRRREDLTGFSRLRGFNGTARSRKGTQGRSLAGDELRTYQWIFFS</sequence>
<name>A0A5B7KCG5_PORTR</name>
<organism evidence="2 3">
    <name type="scientific">Portunus trituberculatus</name>
    <name type="common">Swimming crab</name>
    <name type="synonym">Neptunus trituberculatus</name>
    <dbReference type="NCBI Taxonomy" id="210409"/>
    <lineage>
        <taxon>Eukaryota</taxon>
        <taxon>Metazoa</taxon>
        <taxon>Ecdysozoa</taxon>
        <taxon>Arthropoda</taxon>
        <taxon>Crustacea</taxon>
        <taxon>Multicrustacea</taxon>
        <taxon>Malacostraca</taxon>
        <taxon>Eumalacostraca</taxon>
        <taxon>Eucarida</taxon>
        <taxon>Decapoda</taxon>
        <taxon>Pleocyemata</taxon>
        <taxon>Brachyura</taxon>
        <taxon>Eubrachyura</taxon>
        <taxon>Portunoidea</taxon>
        <taxon>Portunidae</taxon>
        <taxon>Portuninae</taxon>
        <taxon>Portunus</taxon>
    </lineage>
</organism>
<feature type="compositionally biased region" description="Polar residues" evidence="1">
    <location>
        <begin position="1"/>
        <end position="11"/>
    </location>
</feature>
<proteinExistence type="predicted"/>
<reference evidence="2 3" key="1">
    <citation type="submission" date="2019-05" db="EMBL/GenBank/DDBJ databases">
        <title>Another draft genome of Portunus trituberculatus and its Hox gene families provides insights of decapod evolution.</title>
        <authorList>
            <person name="Jeong J.-H."/>
            <person name="Song I."/>
            <person name="Kim S."/>
            <person name="Choi T."/>
            <person name="Kim D."/>
            <person name="Ryu S."/>
            <person name="Kim W."/>
        </authorList>
    </citation>
    <scope>NUCLEOTIDE SEQUENCE [LARGE SCALE GENOMIC DNA]</scope>
    <source>
        <tissue evidence="2">Muscle</tissue>
    </source>
</reference>
<comment type="caution">
    <text evidence="2">The sequence shown here is derived from an EMBL/GenBank/DDBJ whole genome shotgun (WGS) entry which is preliminary data.</text>
</comment>
<dbReference type="AlphaFoldDB" id="A0A5B7KCG5"/>
<accession>A0A5B7KCG5</accession>
<dbReference type="EMBL" id="VSRR010142977">
    <property type="protein sequence ID" value="MPD04820.1"/>
    <property type="molecule type" value="Genomic_DNA"/>
</dbReference>
<dbReference type="Proteomes" id="UP000324222">
    <property type="component" value="Unassembled WGS sequence"/>
</dbReference>
<gene>
    <name evidence="2" type="ORF">E2C01_100530</name>
</gene>
<evidence type="ECO:0000313" key="3">
    <source>
        <dbReference type="Proteomes" id="UP000324222"/>
    </source>
</evidence>
<protein>
    <submittedName>
        <fullName evidence="2">Uncharacterized protein</fullName>
    </submittedName>
</protein>
<keyword evidence="3" id="KW-1185">Reference proteome</keyword>
<evidence type="ECO:0000256" key="1">
    <source>
        <dbReference type="SAM" id="MobiDB-lite"/>
    </source>
</evidence>
<feature type="region of interest" description="Disordered" evidence="1">
    <location>
        <begin position="1"/>
        <end position="49"/>
    </location>
</feature>
<evidence type="ECO:0000313" key="2">
    <source>
        <dbReference type="EMBL" id="MPD04820.1"/>
    </source>
</evidence>